<dbReference type="AlphaFoldDB" id="A0A5C6CWF2"/>
<sequence length="505" mass="56509">MKLRTTFVLTLGFVFGLTMTSAGIAQVPKMKMTTETPPGIATSDKLETRLGTLRLFDGVPDKETAQRVYDNLDFQRGVQAYLNSIQIASMGGMRKGILEFGPPNTTALLFEELMDSTTLFLTPNTTSVYMVAWLEMKDEPYVIETPPNVLGIIDSHWFHYVADFGNAGPDKGKGGKFLILPPGFKGDVPDGYHVAQSDTYGNWVIWRGFQVDGDPKPAVETTKRIFRMYPLSQKDSPPKMNFINVSGKKFNTIHRTDYQIFEEINDVVQAEPSEGQDPEILGQLASIGIKKGQPFKPDARMQKILKEAADVGAVTVRTLTARPRDEMFYFYPGEGVWSTPFPGGSYEFLDNGARVLDARSYFHFYATGITPAMTMKMVGKGSQYGVAYMDADGNALDGSKTYKVHLPPNVPAKDFWSFTLYDNQTRSELQTDQRFPGLDSNKKGLKQNTDGSFDIYFGPEAPEGQENNWIQSVPGKGWNMLIRLYGPEQPWFDKTWRPGDPELVD</sequence>
<dbReference type="InterPro" id="IPR037049">
    <property type="entry name" value="DUF1214_C_sf"/>
</dbReference>
<comment type="caution">
    <text evidence="3">The sequence shown here is derived from an EMBL/GenBank/DDBJ whole genome shotgun (WGS) entry which is preliminary data.</text>
</comment>
<evidence type="ECO:0000313" key="4">
    <source>
        <dbReference type="Proteomes" id="UP000319143"/>
    </source>
</evidence>
<dbReference type="InterPro" id="IPR010621">
    <property type="entry name" value="DUF1214"/>
</dbReference>
<reference evidence="3 4" key="1">
    <citation type="submission" date="2019-02" db="EMBL/GenBank/DDBJ databases">
        <title>Deep-cultivation of Planctomycetes and their phenomic and genomic characterization uncovers novel biology.</title>
        <authorList>
            <person name="Wiegand S."/>
            <person name="Jogler M."/>
            <person name="Boedeker C."/>
            <person name="Pinto D."/>
            <person name="Vollmers J."/>
            <person name="Rivas-Marin E."/>
            <person name="Kohn T."/>
            <person name="Peeters S.H."/>
            <person name="Heuer A."/>
            <person name="Rast P."/>
            <person name="Oberbeckmann S."/>
            <person name="Bunk B."/>
            <person name="Jeske O."/>
            <person name="Meyerdierks A."/>
            <person name="Storesund J.E."/>
            <person name="Kallscheuer N."/>
            <person name="Luecker S."/>
            <person name="Lage O.M."/>
            <person name="Pohl T."/>
            <person name="Merkel B.J."/>
            <person name="Hornburger P."/>
            <person name="Mueller R.-W."/>
            <person name="Bruemmer F."/>
            <person name="Labrenz M."/>
            <person name="Spormann A.M."/>
            <person name="Op Den Camp H."/>
            <person name="Overmann J."/>
            <person name="Amann R."/>
            <person name="Jetten M.S.M."/>
            <person name="Mascher T."/>
            <person name="Medema M.H."/>
            <person name="Devos D.P."/>
            <person name="Kaster A.-K."/>
            <person name="Ovreas L."/>
            <person name="Rohde M."/>
            <person name="Galperin M.Y."/>
            <person name="Jogler C."/>
        </authorList>
    </citation>
    <scope>NUCLEOTIDE SEQUENCE [LARGE SCALE GENOMIC DNA]</scope>
    <source>
        <strain evidence="3 4">Poly41</strain>
    </source>
</reference>
<dbReference type="Pfam" id="PF06742">
    <property type="entry name" value="DUF1214"/>
    <property type="match status" value="1"/>
</dbReference>
<name>A0A5C6CWF2_9BACT</name>
<proteinExistence type="predicted"/>
<feature type="domain" description="DUF1214" evidence="1">
    <location>
        <begin position="383"/>
        <end position="489"/>
    </location>
</feature>
<evidence type="ECO:0000313" key="3">
    <source>
        <dbReference type="EMBL" id="TWU28890.1"/>
    </source>
</evidence>
<dbReference type="InterPro" id="IPR037050">
    <property type="entry name" value="DUF1254_sf"/>
</dbReference>
<dbReference type="Gene3D" id="2.60.120.600">
    <property type="entry name" value="Domain of unknown function DUF1214, C-terminal domain"/>
    <property type="match status" value="1"/>
</dbReference>
<dbReference type="Gene3D" id="1.10.3360.10">
    <property type="entry name" value="VPA0735-like domain"/>
    <property type="match status" value="1"/>
</dbReference>
<dbReference type="PANTHER" id="PTHR36509:SF3">
    <property type="entry name" value="SIGNAL PEPTIDE PROTEIN"/>
    <property type="match status" value="1"/>
</dbReference>
<protein>
    <recommendedName>
        <fullName evidence="5">DUF1254 domain-containing protein</fullName>
    </recommendedName>
</protein>
<dbReference type="InterPro" id="IPR010679">
    <property type="entry name" value="DUF1254"/>
</dbReference>
<dbReference type="RefSeq" id="WP_146531493.1">
    <property type="nucleotide sequence ID" value="NZ_SJPV01000027.1"/>
</dbReference>
<gene>
    <name evidence="3" type="ORF">Poly41_68410</name>
</gene>
<dbReference type="Pfam" id="PF06863">
    <property type="entry name" value="DUF1254"/>
    <property type="match status" value="1"/>
</dbReference>
<evidence type="ECO:0000259" key="2">
    <source>
        <dbReference type="Pfam" id="PF06863"/>
    </source>
</evidence>
<dbReference type="Gene3D" id="2.60.40.1610">
    <property type="entry name" value="Domain of unknown function DUF1254"/>
    <property type="match status" value="1"/>
</dbReference>
<dbReference type="OrthoDB" id="272779at2"/>
<accession>A0A5C6CWF2</accession>
<feature type="domain" description="DUF1254" evidence="2">
    <location>
        <begin position="114"/>
        <end position="230"/>
    </location>
</feature>
<keyword evidence="4" id="KW-1185">Reference proteome</keyword>
<evidence type="ECO:0000259" key="1">
    <source>
        <dbReference type="Pfam" id="PF06742"/>
    </source>
</evidence>
<dbReference type="SUPFAM" id="SSF160935">
    <property type="entry name" value="VPA0735-like"/>
    <property type="match status" value="1"/>
</dbReference>
<dbReference type="EMBL" id="SJPV01000027">
    <property type="protein sequence ID" value="TWU28890.1"/>
    <property type="molecule type" value="Genomic_DNA"/>
</dbReference>
<evidence type="ECO:0008006" key="5">
    <source>
        <dbReference type="Google" id="ProtNLM"/>
    </source>
</evidence>
<dbReference type="Proteomes" id="UP000319143">
    <property type="component" value="Unassembled WGS sequence"/>
</dbReference>
<organism evidence="3 4">
    <name type="scientific">Novipirellula artificiosorum</name>
    <dbReference type="NCBI Taxonomy" id="2528016"/>
    <lineage>
        <taxon>Bacteria</taxon>
        <taxon>Pseudomonadati</taxon>
        <taxon>Planctomycetota</taxon>
        <taxon>Planctomycetia</taxon>
        <taxon>Pirellulales</taxon>
        <taxon>Pirellulaceae</taxon>
        <taxon>Novipirellula</taxon>
    </lineage>
</organism>
<dbReference type="PANTHER" id="PTHR36509">
    <property type="entry name" value="BLL3101 PROTEIN"/>
    <property type="match status" value="1"/>
</dbReference>